<dbReference type="InterPro" id="IPR011701">
    <property type="entry name" value="MFS"/>
</dbReference>
<evidence type="ECO:0000256" key="6">
    <source>
        <dbReference type="ARBA" id="ARBA00023136"/>
    </source>
</evidence>
<dbReference type="InterPro" id="IPR020846">
    <property type="entry name" value="MFS_dom"/>
</dbReference>
<evidence type="ECO:0000256" key="1">
    <source>
        <dbReference type="ARBA" id="ARBA00004651"/>
    </source>
</evidence>
<evidence type="ECO:0000256" key="5">
    <source>
        <dbReference type="ARBA" id="ARBA00022989"/>
    </source>
</evidence>
<feature type="non-terminal residue" evidence="10">
    <location>
        <position position="301"/>
    </location>
</feature>
<sequence>MTAGIVAGLFAAALASPAWADVGHGHASEVKIAGPLWVWAAGLGGLTLIVFILIRLARRGSFTAERFRGFSRNARLLILRSPFSGLSASLVRLLFNLYLLAVGFDTLFVAKFAAVNWIFHGLSVIPSGILSDLFGRRRVFLIGYTGNLLATAAILFVTDPTWLLVLAAIIGLFEGGHAIVGPPFMVEQSRPEERVHLFSLNGGIQVGAASLGNLAAGVLPFVFAALLGIGPESAWARRGALICALPIMLFSMIPIYLIREEWKPIDIRRWVKGIESYGRIGMLALTEGLVGLALGFSAPFF</sequence>
<feature type="transmembrane region" description="Helical" evidence="7">
    <location>
        <begin position="163"/>
        <end position="185"/>
    </location>
</feature>
<comment type="subcellular location">
    <subcellularLocation>
        <location evidence="1">Cell membrane</location>
        <topology evidence="1">Multi-pass membrane protein</topology>
    </subcellularLocation>
</comment>
<feature type="transmembrane region" description="Helical" evidence="7">
    <location>
        <begin position="139"/>
        <end position="157"/>
    </location>
</feature>
<feature type="transmembrane region" description="Helical" evidence="7">
    <location>
        <begin position="239"/>
        <end position="259"/>
    </location>
</feature>
<evidence type="ECO:0000256" key="2">
    <source>
        <dbReference type="ARBA" id="ARBA00022448"/>
    </source>
</evidence>
<comment type="caution">
    <text evidence="10">The sequence shown here is derived from an EMBL/GenBank/DDBJ whole genome shotgun (WGS) entry which is preliminary data.</text>
</comment>
<feature type="transmembrane region" description="Helical" evidence="7">
    <location>
        <begin position="280"/>
        <end position="300"/>
    </location>
</feature>
<dbReference type="PROSITE" id="PS00216">
    <property type="entry name" value="SUGAR_TRANSPORT_1"/>
    <property type="match status" value="1"/>
</dbReference>
<feature type="signal peptide" evidence="8">
    <location>
        <begin position="1"/>
        <end position="20"/>
    </location>
</feature>
<feature type="chain" id="PRO_5036691496" evidence="8">
    <location>
        <begin position="21"/>
        <end position="301"/>
    </location>
</feature>
<dbReference type="Proteomes" id="UP000741360">
    <property type="component" value="Unassembled WGS sequence"/>
</dbReference>
<keyword evidence="5 7" id="KW-1133">Transmembrane helix</keyword>
<dbReference type="InterPro" id="IPR005829">
    <property type="entry name" value="Sugar_transporter_CS"/>
</dbReference>
<keyword evidence="6 7" id="KW-0472">Membrane</keyword>
<dbReference type="InterPro" id="IPR050171">
    <property type="entry name" value="MFS_Transporters"/>
</dbReference>
<dbReference type="PROSITE" id="PS50850">
    <property type="entry name" value="MFS"/>
    <property type="match status" value="1"/>
</dbReference>
<feature type="transmembrane region" description="Helical" evidence="7">
    <location>
        <begin position="77"/>
        <end position="101"/>
    </location>
</feature>
<gene>
    <name evidence="10" type="ORF">HYY65_00210</name>
</gene>
<evidence type="ECO:0000256" key="3">
    <source>
        <dbReference type="ARBA" id="ARBA00022475"/>
    </source>
</evidence>
<dbReference type="PROSITE" id="PS00217">
    <property type="entry name" value="SUGAR_TRANSPORT_2"/>
    <property type="match status" value="1"/>
</dbReference>
<feature type="transmembrane region" description="Helical" evidence="7">
    <location>
        <begin position="206"/>
        <end position="227"/>
    </location>
</feature>
<keyword evidence="4 7" id="KW-0812">Transmembrane</keyword>
<dbReference type="EMBL" id="JACPSX010000003">
    <property type="protein sequence ID" value="MBI3013500.1"/>
    <property type="molecule type" value="Genomic_DNA"/>
</dbReference>
<keyword evidence="3" id="KW-1003">Cell membrane</keyword>
<proteinExistence type="predicted"/>
<evidence type="ECO:0000259" key="9">
    <source>
        <dbReference type="PROSITE" id="PS50850"/>
    </source>
</evidence>
<protein>
    <submittedName>
        <fullName evidence="10">MFS transporter</fullName>
    </submittedName>
</protein>
<dbReference type="InterPro" id="IPR036259">
    <property type="entry name" value="MFS_trans_sf"/>
</dbReference>
<reference evidence="10" key="1">
    <citation type="submission" date="2020-07" db="EMBL/GenBank/DDBJ databases">
        <title>Huge and variable diversity of episymbiotic CPR bacteria and DPANN archaea in groundwater ecosystems.</title>
        <authorList>
            <person name="He C.Y."/>
            <person name="Keren R."/>
            <person name="Whittaker M."/>
            <person name="Farag I.F."/>
            <person name="Doudna J."/>
            <person name="Cate J.H.D."/>
            <person name="Banfield J.F."/>
        </authorList>
    </citation>
    <scope>NUCLEOTIDE SEQUENCE</scope>
    <source>
        <strain evidence="10">NC_groundwater_717_Ag_S-0.2um_59_8</strain>
    </source>
</reference>
<keyword evidence="2" id="KW-0813">Transport</keyword>
<evidence type="ECO:0000256" key="7">
    <source>
        <dbReference type="SAM" id="Phobius"/>
    </source>
</evidence>
<keyword evidence="8" id="KW-0732">Signal</keyword>
<feature type="transmembrane region" description="Helical" evidence="7">
    <location>
        <begin position="107"/>
        <end position="127"/>
    </location>
</feature>
<dbReference type="AlphaFoldDB" id="A0A932GMB2"/>
<dbReference type="PANTHER" id="PTHR23517">
    <property type="entry name" value="RESISTANCE PROTEIN MDTM, PUTATIVE-RELATED-RELATED"/>
    <property type="match status" value="1"/>
</dbReference>
<accession>A0A932GMB2</accession>
<organism evidence="10 11">
    <name type="scientific">Tectimicrobiota bacterium</name>
    <dbReference type="NCBI Taxonomy" id="2528274"/>
    <lineage>
        <taxon>Bacteria</taxon>
        <taxon>Pseudomonadati</taxon>
        <taxon>Nitrospinota/Tectimicrobiota group</taxon>
        <taxon>Candidatus Tectimicrobiota</taxon>
    </lineage>
</organism>
<evidence type="ECO:0000256" key="8">
    <source>
        <dbReference type="SAM" id="SignalP"/>
    </source>
</evidence>
<evidence type="ECO:0000313" key="10">
    <source>
        <dbReference type="EMBL" id="MBI3013500.1"/>
    </source>
</evidence>
<dbReference type="GO" id="GO:0005886">
    <property type="term" value="C:plasma membrane"/>
    <property type="evidence" value="ECO:0007669"/>
    <property type="project" value="UniProtKB-SubCell"/>
</dbReference>
<evidence type="ECO:0000313" key="11">
    <source>
        <dbReference type="Proteomes" id="UP000741360"/>
    </source>
</evidence>
<evidence type="ECO:0000256" key="4">
    <source>
        <dbReference type="ARBA" id="ARBA00022692"/>
    </source>
</evidence>
<dbReference type="GO" id="GO:0022857">
    <property type="term" value="F:transmembrane transporter activity"/>
    <property type="evidence" value="ECO:0007669"/>
    <property type="project" value="InterPro"/>
</dbReference>
<dbReference type="SUPFAM" id="SSF103473">
    <property type="entry name" value="MFS general substrate transporter"/>
    <property type="match status" value="1"/>
</dbReference>
<feature type="domain" description="Major facilitator superfamily (MFS) profile" evidence="9">
    <location>
        <begin position="73"/>
        <end position="301"/>
    </location>
</feature>
<dbReference type="Gene3D" id="1.20.1250.20">
    <property type="entry name" value="MFS general substrate transporter like domains"/>
    <property type="match status" value="1"/>
</dbReference>
<dbReference type="Pfam" id="PF07690">
    <property type="entry name" value="MFS_1"/>
    <property type="match status" value="1"/>
</dbReference>
<feature type="transmembrane region" description="Helical" evidence="7">
    <location>
        <begin position="36"/>
        <end position="56"/>
    </location>
</feature>
<name>A0A932GMB2_UNCTE</name>